<protein>
    <submittedName>
        <fullName evidence="1">Uncharacterized protein</fullName>
    </submittedName>
</protein>
<reference evidence="2" key="1">
    <citation type="journal article" date="2010" name="Genome Biol.">
        <title>Genome sequence of the necrotrophic plant pathogen Pythium ultimum reveals original pathogenicity mechanisms and effector repertoire.</title>
        <authorList>
            <person name="Levesque C.A."/>
            <person name="Brouwer H."/>
            <person name="Cano L."/>
            <person name="Hamilton J.P."/>
            <person name="Holt C."/>
            <person name="Huitema E."/>
            <person name="Raffaele S."/>
            <person name="Robideau G.P."/>
            <person name="Thines M."/>
            <person name="Win J."/>
            <person name="Zerillo M.M."/>
            <person name="Beakes G.W."/>
            <person name="Boore J.L."/>
            <person name="Busam D."/>
            <person name="Dumas B."/>
            <person name="Ferriera S."/>
            <person name="Fuerstenberg S.I."/>
            <person name="Gachon C.M."/>
            <person name="Gaulin E."/>
            <person name="Govers F."/>
            <person name="Grenville-Briggs L."/>
            <person name="Horner N."/>
            <person name="Hostetler J."/>
            <person name="Jiang R.H."/>
            <person name="Johnson J."/>
            <person name="Krajaejun T."/>
            <person name="Lin H."/>
            <person name="Meijer H.J."/>
            <person name="Moore B."/>
            <person name="Morris P."/>
            <person name="Phuntmart V."/>
            <person name="Puiu D."/>
            <person name="Shetty J."/>
            <person name="Stajich J.E."/>
            <person name="Tripathy S."/>
            <person name="Wawra S."/>
            <person name="van West P."/>
            <person name="Whitty B.R."/>
            <person name="Coutinho P.M."/>
            <person name="Henrissat B."/>
            <person name="Martin F."/>
            <person name="Thomas P.D."/>
            <person name="Tyler B.M."/>
            <person name="De Vries R.P."/>
            <person name="Kamoun S."/>
            <person name="Yandell M."/>
            <person name="Tisserat N."/>
            <person name="Buell C.R."/>
        </authorList>
    </citation>
    <scope>NUCLEOTIDE SEQUENCE</scope>
    <source>
        <strain evidence="2">DAOM:BR144</strain>
    </source>
</reference>
<dbReference type="EnsemblProtists" id="PYU1_T001056">
    <property type="protein sequence ID" value="PYU1_T001056"/>
    <property type="gene ID" value="PYU1_G001056"/>
</dbReference>
<evidence type="ECO:0000313" key="2">
    <source>
        <dbReference type="Proteomes" id="UP000019132"/>
    </source>
</evidence>
<dbReference type="AlphaFoldDB" id="K3W7W5"/>
<dbReference type="Proteomes" id="UP000019132">
    <property type="component" value="Unassembled WGS sequence"/>
</dbReference>
<evidence type="ECO:0000313" key="1">
    <source>
        <dbReference type="EnsemblProtists" id="PYU1_T001056"/>
    </source>
</evidence>
<name>K3W7W5_GLOUD</name>
<proteinExistence type="predicted"/>
<dbReference type="eggNOG" id="ENOG502S5XZ">
    <property type="taxonomic scope" value="Eukaryota"/>
</dbReference>
<sequence>MLLALDKLMLCVKKYYRALVQLFSTSLVGTSQRGQCGSAERMTKDEFMEFLRQMQVFPQLFHRREVEKAFDAACCSSSDQKDINLPEFIEAIIRCSSNLQWGDGAASSDKGESGITVRFLMLLFAMEGKGTILQKRNEDLQVVLGRSKLKRKR</sequence>
<accession>K3W7W5</accession>
<dbReference type="VEuPathDB" id="FungiDB:PYU1_G001056"/>
<reference evidence="2" key="2">
    <citation type="submission" date="2010-04" db="EMBL/GenBank/DDBJ databases">
        <authorList>
            <person name="Buell R."/>
            <person name="Hamilton J."/>
            <person name="Hostetler J."/>
        </authorList>
    </citation>
    <scope>NUCLEOTIDE SEQUENCE [LARGE SCALE GENOMIC DNA]</scope>
    <source>
        <strain evidence="2">DAOM:BR144</strain>
    </source>
</reference>
<keyword evidence="2" id="KW-1185">Reference proteome</keyword>
<organism evidence="1 2">
    <name type="scientific">Globisporangium ultimum (strain ATCC 200006 / CBS 805.95 / DAOM BR144)</name>
    <name type="common">Pythium ultimum</name>
    <dbReference type="NCBI Taxonomy" id="431595"/>
    <lineage>
        <taxon>Eukaryota</taxon>
        <taxon>Sar</taxon>
        <taxon>Stramenopiles</taxon>
        <taxon>Oomycota</taxon>
        <taxon>Peronosporomycetes</taxon>
        <taxon>Pythiales</taxon>
        <taxon>Pythiaceae</taxon>
        <taxon>Globisporangium</taxon>
    </lineage>
</organism>
<reference evidence="1" key="3">
    <citation type="submission" date="2015-02" db="UniProtKB">
        <authorList>
            <consortium name="EnsemblProtists"/>
        </authorList>
    </citation>
    <scope>IDENTIFICATION</scope>
    <source>
        <strain evidence="1">DAOM BR144</strain>
    </source>
</reference>
<dbReference type="HOGENOM" id="CLU_124255_0_0_1"/>
<dbReference type="InParanoid" id="K3W7W5"/>
<dbReference type="EMBL" id="GL376620">
    <property type="status" value="NOT_ANNOTATED_CDS"/>
    <property type="molecule type" value="Genomic_DNA"/>
</dbReference>
<dbReference type="OMA" id="MIRFRKM"/>